<proteinExistence type="predicted"/>
<gene>
    <name evidence="2" type="ORF">I551_8290</name>
</gene>
<comment type="caution">
    <text evidence="2">The sequence shown here is derived from an EMBL/GenBank/DDBJ whole genome shotgun (WGS) entry which is preliminary data.</text>
</comment>
<dbReference type="EMBL" id="JAOL01000203">
    <property type="protein sequence ID" value="EUA85236.1"/>
    <property type="molecule type" value="Genomic_DNA"/>
</dbReference>
<accession>A0ABN0QKP6</accession>
<organism evidence="2 3">
    <name type="scientific">Mycobacterium ulcerans str. Harvey</name>
    <dbReference type="NCBI Taxonomy" id="1299332"/>
    <lineage>
        <taxon>Bacteria</taxon>
        <taxon>Bacillati</taxon>
        <taxon>Actinomycetota</taxon>
        <taxon>Actinomycetes</taxon>
        <taxon>Mycobacteriales</taxon>
        <taxon>Mycobacteriaceae</taxon>
        <taxon>Mycobacterium</taxon>
        <taxon>Mycobacterium ulcerans group</taxon>
    </lineage>
</organism>
<evidence type="ECO:0000256" key="1">
    <source>
        <dbReference type="SAM" id="MobiDB-lite"/>
    </source>
</evidence>
<feature type="region of interest" description="Disordered" evidence="1">
    <location>
        <begin position="1"/>
        <end position="42"/>
    </location>
</feature>
<evidence type="ECO:0000313" key="2">
    <source>
        <dbReference type="EMBL" id="EUA85236.1"/>
    </source>
</evidence>
<reference evidence="2 3" key="1">
    <citation type="submission" date="2014-01" db="EMBL/GenBank/DDBJ databases">
        <authorList>
            <person name="Dobos K."/>
            <person name="Lenaerts A."/>
            <person name="Ordway D."/>
            <person name="DeGroote M.A."/>
            <person name="Parker T."/>
            <person name="Sizemore C."/>
            <person name="Tallon L.J."/>
            <person name="Sadzewicz L.K."/>
            <person name="Sengamalay N."/>
            <person name="Fraser C.M."/>
            <person name="Hine E."/>
            <person name="Shefchek K.A."/>
            <person name="Das S.P."/>
            <person name="Tettelin H."/>
        </authorList>
    </citation>
    <scope>NUCLEOTIDE SEQUENCE [LARGE SCALE GENOMIC DNA]</scope>
    <source>
        <strain evidence="2 3">Harvey</strain>
    </source>
</reference>
<name>A0ABN0QKP6_MYCUL</name>
<protein>
    <submittedName>
        <fullName evidence="2">Uncharacterized protein</fullName>
    </submittedName>
</protein>
<dbReference type="Proteomes" id="UP000020681">
    <property type="component" value="Unassembled WGS sequence"/>
</dbReference>
<keyword evidence="3" id="KW-1185">Reference proteome</keyword>
<evidence type="ECO:0000313" key="3">
    <source>
        <dbReference type="Proteomes" id="UP000020681"/>
    </source>
</evidence>
<sequence>MIMSTSSMTAARCRPGRLPPRTRRQANRIRPVPAPVASEVNA</sequence>